<evidence type="ECO:0000313" key="4">
    <source>
        <dbReference type="Proteomes" id="UP000324897"/>
    </source>
</evidence>
<dbReference type="InterPro" id="IPR005174">
    <property type="entry name" value="KIB1-4_b-propeller"/>
</dbReference>
<dbReference type="OrthoDB" id="619048at2759"/>
<name>A0A5J9SFG6_9POAL</name>
<feature type="non-terminal residue" evidence="3">
    <location>
        <position position="1"/>
    </location>
</feature>
<dbReference type="Gramene" id="TVT97558">
    <property type="protein sequence ID" value="TVT97558"/>
    <property type="gene ID" value="EJB05_57188"/>
</dbReference>
<feature type="compositionally biased region" description="Pro residues" evidence="1">
    <location>
        <begin position="464"/>
        <end position="483"/>
    </location>
</feature>
<proteinExistence type="predicted"/>
<feature type="compositionally biased region" description="Pro residues" evidence="1">
    <location>
        <begin position="498"/>
        <end position="515"/>
    </location>
</feature>
<protein>
    <recommendedName>
        <fullName evidence="2">KIB1-4 beta-propeller domain-containing protein</fullName>
    </recommendedName>
</protein>
<dbReference type="Pfam" id="PF03478">
    <property type="entry name" value="Beta-prop_KIB1-4"/>
    <property type="match status" value="1"/>
</dbReference>
<reference evidence="3 4" key="1">
    <citation type="journal article" date="2019" name="Sci. Rep.">
        <title>A high-quality genome of Eragrostis curvula grass provides insights into Poaceae evolution and supports new strategies to enhance forage quality.</title>
        <authorList>
            <person name="Carballo J."/>
            <person name="Santos B.A.C.M."/>
            <person name="Zappacosta D."/>
            <person name="Garbus I."/>
            <person name="Selva J.P."/>
            <person name="Gallo C.A."/>
            <person name="Diaz A."/>
            <person name="Albertini E."/>
            <person name="Caccamo M."/>
            <person name="Echenique V."/>
        </authorList>
    </citation>
    <scope>NUCLEOTIDE SEQUENCE [LARGE SCALE GENOMIC DNA]</scope>
    <source>
        <strain evidence="4">cv. Victoria</strain>
        <tissue evidence="3">Leaf</tissue>
    </source>
</reference>
<organism evidence="3 4">
    <name type="scientific">Eragrostis curvula</name>
    <name type="common">weeping love grass</name>
    <dbReference type="NCBI Taxonomy" id="38414"/>
    <lineage>
        <taxon>Eukaryota</taxon>
        <taxon>Viridiplantae</taxon>
        <taxon>Streptophyta</taxon>
        <taxon>Embryophyta</taxon>
        <taxon>Tracheophyta</taxon>
        <taxon>Spermatophyta</taxon>
        <taxon>Magnoliopsida</taxon>
        <taxon>Liliopsida</taxon>
        <taxon>Poales</taxon>
        <taxon>Poaceae</taxon>
        <taxon>PACMAD clade</taxon>
        <taxon>Chloridoideae</taxon>
        <taxon>Eragrostideae</taxon>
        <taxon>Eragrostidinae</taxon>
        <taxon>Eragrostis</taxon>
    </lineage>
</organism>
<dbReference type="AlphaFoldDB" id="A0A5J9SFG6"/>
<feature type="domain" description="KIB1-4 beta-propeller" evidence="2">
    <location>
        <begin position="109"/>
        <end position="347"/>
    </location>
</feature>
<evidence type="ECO:0000313" key="3">
    <source>
        <dbReference type="EMBL" id="TVT97558.1"/>
    </source>
</evidence>
<feature type="region of interest" description="Disordered" evidence="1">
    <location>
        <begin position="433"/>
        <end position="542"/>
    </location>
</feature>
<sequence length="637" mass="71214">MASSSGAPPSSSRRRANLRRTGLEFDDTASDWANLPEGPAGLIAERILSDDVADYVRFRAACVSWRACTVEPRACSVLDRRFHPRRWIMLPPTLNVAGNRRLFLNVFTGECIRVHLPDPHCCYVLGHTAEGLVLLCRKETYLVQLLNPLTGQHAELPSATMFSNHILSLDEQLKDFRLRDAGLADDSTIALLFGYSNVAFAKPGDQSWTTRRNFYPPILSAFLFAGRFYCITTENILLLETMVNRRPELVQVANYMLGHPVYGLDNIYPVDNDGLLFICFRHGLAKFNHNSEDKYRTYRAIVDTGEMIPTKVLDGHSLFIDHCGTRSISVPAGISPSIKPDTIYVCKGYYMNSRRPRIDALDALGGSVEQPNFDEDDIAYYLSCYACVQDDLVPEHITRGRANPRTRAHTPSRVRRSDSVATRSFFLRHPFSFVSGETSGETPPPQATSPVSGSFRRRIRRRPPPPTLTTPTTTPPPPTPPTALLPTRGRRRHRRLAAPPPPPPTAGSRPPPPGPLLYSRRPWMDTPNPPTPNPNPEPEAPSPRRIFFLLSLLSPSGEARKQPDDSTVKKQRILKTLVFAPAWHSRVMVAQHLQDARDCPTPTSAAGICVEAGRYLARLEFFLGRWFHSNVNVAVCE</sequence>
<keyword evidence="4" id="KW-1185">Reference proteome</keyword>
<feature type="region of interest" description="Disordered" evidence="1">
    <location>
        <begin position="398"/>
        <end position="421"/>
    </location>
</feature>
<evidence type="ECO:0000256" key="1">
    <source>
        <dbReference type="SAM" id="MobiDB-lite"/>
    </source>
</evidence>
<dbReference type="Proteomes" id="UP000324897">
    <property type="component" value="Unassembled WGS sequence"/>
</dbReference>
<dbReference type="PANTHER" id="PTHR33165:SF63">
    <property type="entry name" value="OS03G0792300 PROTEIN"/>
    <property type="match status" value="1"/>
</dbReference>
<dbReference type="PRINTS" id="PR01217">
    <property type="entry name" value="PRICHEXTENSN"/>
</dbReference>
<dbReference type="PANTHER" id="PTHR33165">
    <property type="entry name" value="F-BOX DOMAIN CONTAINING PROTEIN-LIKE-RELATED"/>
    <property type="match status" value="1"/>
</dbReference>
<feature type="compositionally biased region" description="Basic residues" evidence="1">
    <location>
        <begin position="402"/>
        <end position="414"/>
    </location>
</feature>
<comment type="caution">
    <text evidence="3">The sequence shown here is derived from an EMBL/GenBank/DDBJ whole genome shotgun (WGS) entry which is preliminary data.</text>
</comment>
<dbReference type="EMBL" id="RWGY01000984">
    <property type="protein sequence ID" value="TVT97558.1"/>
    <property type="molecule type" value="Genomic_DNA"/>
</dbReference>
<feature type="compositionally biased region" description="Pro residues" evidence="1">
    <location>
        <begin position="527"/>
        <end position="541"/>
    </location>
</feature>
<evidence type="ECO:0000259" key="2">
    <source>
        <dbReference type="Pfam" id="PF03478"/>
    </source>
</evidence>
<accession>A0A5J9SFG6</accession>
<gene>
    <name evidence="3" type="ORF">EJB05_57188</name>
</gene>